<keyword evidence="5" id="KW-0539">Nucleus</keyword>
<dbReference type="PROSITE" id="PS50863">
    <property type="entry name" value="B3"/>
    <property type="match status" value="1"/>
</dbReference>
<evidence type="ECO:0000256" key="1">
    <source>
        <dbReference type="ARBA" id="ARBA00004123"/>
    </source>
</evidence>
<name>A0A1J3H3I8_NOCCA</name>
<evidence type="ECO:0000256" key="3">
    <source>
        <dbReference type="ARBA" id="ARBA00023125"/>
    </source>
</evidence>
<dbReference type="PANTHER" id="PTHR31920">
    <property type="entry name" value="B3 DOMAIN-CONTAINING"/>
    <property type="match status" value="1"/>
</dbReference>
<dbReference type="EMBL" id="GEVK01003618">
    <property type="protein sequence ID" value="JAU49214.1"/>
    <property type="molecule type" value="Transcribed_RNA"/>
</dbReference>
<dbReference type="SUPFAM" id="SSF101936">
    <property type="entry name" value="DNA-binding pseudobarrel domain"/>
    <property type="match status" value="2"/>
</dbReference>
<evidence type="ECO:0000313" key="9">
    <source>
        <dbReference type="EMBL" id="JAU62914.1"/>
    </source>
</evidence>
<dbReference type="GO" id="GO:0003677">
    <property type="term" value="F:DNA binding"/>
    <property type="evidence" value="ECO:0007669"/>
    <property type="project" value="UniProtKB-KW"/>
</dbReference>
<dbReference type="EMBL" id="GEVL01014427">
    <property type="protein sequence ID" value="JAU62914.1"/>
    <property type="molecule type" value="Transcribed_RNA"/>
</dbReference>
<keyword evidence="4" id="KW-0804">Transcription</keyword>
<evidence type="ECO:0000256" key="6">
    <source>
        <dbReference type="SAM" id="MobiDB-lite"/>
    </source>
</evidence>
<dbReference type="GO" id="GO:0005634">
    <property type="term" value="C:nucleus"/>
    <property type="evidence" value="ECO:0007669"/>
    <property type="project" value="UniProtKB-SubCell"/>
</dbReference>
<sequence length="272" mass="31300">MLTKSDIEKLQEDVSKPSFCKSVPLGGNWNTKSMRIIPEEIERSMPGALEHKVVFTVRWENSWLLWVEREKKGLVIEEEDWDEFVDDNHLGPNDILVFTHEDTECFEVQIIKNGEKEIMSVPLEVQPETEPLHPKPHQETTTATASTSANGGKKSRPKQGCHNVENPEQYLLNPQNAYLVRTLSKTNVTLYFYRELIEKYDLKFGPVNSAITYFLPDGKVDAFFRIYSGYHCFTGWGAVCRRLHLKRGDRVVCEFERPGGMVTALRVHLVNE</sequence>
<dbReference type="InterPro" id="IPR015300">
    <property type="entry name" value="DNA-bd_pseudobarrel_sf"/>
</dbReference>
<evidence type="ECO:0000256" key="4">
    <source>
        <dbReference type="ARBA" id="ARBA00023163"/>
    </source>
</evidence>
<dbReference type="Gene3D" id="2.40.330.10">
    <property type="entry name" value="DNA-binding pseudobarrel domain"/>
    <property type="match status" value="1"/>
</dbReference>
<reference evidence="9" key="1">
    <citation type="submission" date="2016-07" db="EMBL/GenBank/DDBJ databases">
        <title>De novo transcriptome assembly of four accessions of the metal hyperaccumulator plant Noccaea caerulescens.</title>
        <authorList>
            <person name="Blande D."/>
            <person name="Halimaa P."/>
            <person name="Tervahauta A.I."/>
            <person name="Aarts M.G."/>
            <person name="Karenlampi S.O."/>
        </authorList>
    </citation>
    <scope>NUCLEOTIDE SEQUENCE</scope>
</reference>
<protein>
    <submittedName>
        <fullName evidence="9">B3 domain-containing protein</fullName>
    </submittedName>
</protein>
<dbReference type="CDD" id="cd10017">
    <property type="entry name" value="B3_DNA"/>
    <property type="match status" value="1"/>
</dbReference>
<evidence type="ECO:0000313" key="8">
    <source>
        <dbReference type="EMBL" id="JAU49214.1"/>
    </source>
</evidence>
<dbReference type="InterPro" id="IPR050655">
    <property type="entry name" value="Plant_B3_domain"/>
</dbReference>
<proteinExistence type="predicted"/>
<feature type="domain" description="TF-B3" evidence="7">
    <location>
        <begin position="20"/>
        <end position="114"/>
    </location>
</feature>
<comment type="subcellular location">
    <subcellularLocation>
        <location evidence="1">Nucleus</location>
    </subcellularLocation>
</comment>
<organism evidence="9">
    <name type="scientific">Noccaea caerulescens</name>
    <name type="common">Alpine penny-cress</name>
    <name type="synonym">Thlaspi caerulescens</name>
    <dbReference type="NCBI Taxonomy" id="107243"/>
    <lineage>
        <taxon>Eukaryota</taxon>
        <taxon>Viridiplantae</taxon>
        <taxon>Streptophyta</taxon>
        <taxon>Embryophyta</taxon>
        <taxon>Tracheophyta</taxon>
        <taxon>Spermatophyta</taxon>
        <taxon>Magnoliopsida</taxon>
        <taxon>eudicotyledons</taxon>
        <taxon>Gunneridae</taxon>
        <taxon>Pentapetalae</taxon>
        <taxon>rosids</taxon>
        <taxon>malvids</taxon>
        <taxon>Brassicales</taxon>
        <taxon>Brassicaceae</taxon>
        <taxon>Coluteocarpeae</taxon>
        <taxon>Noccaea</taxon>
    </lineage>
</organism>
<gene>
    <name evidence="8" type="ORF">LC_TR10344_c1_g1_i1_g.36532</name>
    <name evidence="9" type="ORF">LE_TR5912_c1_g1_i1_g.21740</name>
</gene>
<feature type="compositionally biased region" description="Low complexity" evidence="6">
    <location>
        <begin position="140"/>
        <end position="149"/>
    </location>
</feature>
<dbReference type="SMART" id="SM01019">
    <property type="entry name" value="B3"/>
    <property type="match status" value="2"/>
</dbReference>
<feature type="region of interest" description="Disordered" evidence="6">
    <location>
        <begin position="127"/>
        <end position="164"/>
    </location>
</feature>
<dbReference type="Pfam" id="PF02362">
    <property type="entry name" value="B3"/>
    <property type="match status" value="1"/>
</dbReference>
<accession>A0A1J3H3I8</accession>
<evidence type="ECO:0000256" key="2">
    <source>
        <dbReference type="ARBA" id="ARBA00023015"/>
    </source>
</evidence>
<dbReference type="AlphaFoldDB" id="A0A1J3H3I8"/>
<evidence type="ECO:0000256" key="5">
    <source>
        <dbReference type="ARBA" id="ARBA00023242"/>
    </source>
</evidence>
<evidence type="ECO:0000259" key="7">
    <source>
        <dbReference type="PROSITE" id="PS50863"/>
    </source>
</evidence>
<dbReference type="InterPro" id="IPR003340">
    <property type="entry name" value="B3_DNA-bd"/>
</dbReference>
<keyword evidence="3" id="KW-0238">DNA-binding</keyword>
<keyword evidence="2" id="KW-0805">Transcription regulation</keyword>
<dbReference type="PANTHER" id="PTHR31920:SF125">
    <property type="entry name" value="TF-B3 DOMAIN-CONTAINING PROTEIN"/>
    <property type="match status" value="1"/>
</dbReference>